<evidence type="ECO:0000313" key="9">
    <source>
        <dbReference type="EnsemblMetazoa" id="CJA12377.1"/>
    </source>
</evidence>
<feature type="transmembrane region" description="Helical" evidence="7">
    <location>
        <begin position="384"/>
        <end position="405"/>
    </location>
</feature>
<keyword evidence="10" id="KW-1185">Reference proteome</keyword>
<dbReference type="GO" id="GO:0016020">
    <property type="term" value="C:membrane"/>
    <property type="evidence" value="ECO:0007669"/>
    <property type="project" value="UniProtKB-SubCell"/>
</dbReference>
<dbReference type="AlphaFoldDB" id="A0A8R1DVJ3"/>
<evidence type="ECO:0000256" key="7">
    <source>
        <dbReference type="SAM" id="Phobius"/>
    </source>
</evidence>
<feature type="transmembrane region" description="Helical" evidence="7">
    <location>
        <begin position="318"/>
        <end position="338"/>
    </location>
</feature>
<dbReference type="InterPro" id="IPR005016">
    <property type="entry name" value="TDE1/TMS"/>
</dbReference>
<sequence>MGALLAAPMCAASSACCFGSAACSLCCSFCPTTKSSTTTRIMYAFMLFTSTFLSCVMLLPGIQNKLAENKWFCEGLNEYAGISCAHATGFQAVYRVCAATATFFFLFMLMMFGVKDSNDKRSSIQNGFWFFKYLILAGLIVGFFFIRSESLATPLMYLGLIGGFMFILIQLILIVDFAHGVAESWVEAYEEDDSRYCYAGLLGITFGGFALAFAAVVVMIIFYTTGEGCGLPRFFIIFNSLLCVGLTVLSMHPAVQERSPRSGLIQAVMITGYVMYLTWAALINNPDKQCNPSLISIFTGNSTDPSHKGKEEHYGIPLPAQSIVSLFIWFACLLYASIRNSSNTSLGKITGGGGSNSDDGYQLTEDSESQKSRRVYDNEEEGVAYSYSFFHFMFALASLYVMMTLTSWYKPDNDLSHLNSNMASVWVKIVSSWICVALYCWTLVAPVVFPDREF</sequence>
<feature type="transmembrane region" description="Helical" evidence="7">
    <location>
        <begin position="92"/>
        <end position="114"/>
    </location>
</feature>
<dbReference type="Pfam" id="PF03348">
    <property type="entry name" value="Serinc"/>
    <property type="match status" value="1"/>
</dbReference>
<evidence type="ECO:0000256" key="5">
    <source>
        <dbReference type="ARBA" id="ARBA00023136"/>
    </source>
</evidence>
<feature type="transmembrane region" description="Helical" evidence="7">
    <location>
        <begin position="158"/>
        <end position="178"/>
    </location>
</feature>
<dbReference type="PANTHER" id="PTHR10383:SF9">
    <property type="entry name" value="SERINE INCORPORATOR, ISOFORM F"/>
    <property type="match status" value="1"/>
</dbReference>
<comment type="subcellular location">
    <subcellularLocation>
        <location evidence="1">Membrane</location>
        <topology evidence="1">Multi-pass membrane protein</topology>
    </subcellularLocation>
</comment>
<evidence type="ECO:0000256" key="4">
    <source>
        <dbReference type="ARBA" id="ARBA00022989"/>
    </source>
</evidence>
<evidence type="ECO:0008006" key="11">
    <source>
        <dbReference type="Google" id="ProtNLM"/>
    </source>
</evidence>
<feature type="chain" id="PRO_5035901866" description="Serine incorporator" evidence="8">
    <location>
        <begin position="18"/>
        <end position="454"/>
    </location>
</feature>
<dbReference type="PANTHER" id="PTHR10383">
    <property type="entry name" value="SERINE INCORPORATOR"/>
    <property type="match status" value="1"/>
</dbReference>
<feature type="signal peptide" evidence="8">
    <location>
        <begin position="1"/>
        <end position="17"/>
    </location>
</feature>
<proteinExistence type="inferred from homology"/>
<accession>A0A8R1DVJ3</accession>
<feature type="transmembrane region" description="Helical" evidence="7">
    <location>
        <begin position="126"/>
        <end position="146"/>
    </location>
</feature>
<keyword evidence="3 7" id="KW-0812">Transmembrane</keyword>
<evidence type="ECO:0000256" key="6">
    <source>
        <dbReference type="SAM" id="MobiDB-lite"/>
    </source>
</evidence>
<evidence type="ECO:0000256" key="8">
    <source>
        <dbReference type="SAM" id="SignalP"/>
    </source>
</evidence>
<keyword evidence="8" id="KW-0732">Signal</keyword>
<feature type="transmembrane region" description="Helical" evidence="7">
    <location>
        <begin position="234"/>
        <end position="252"/>
    </location>
</feature>
<organism evidence="9 10">
    <name type="scientific">Caenorhabditis japonica</name>
    <dbReference type="NCBI Taxonomy" id="281687"/>
    <lineage>
        <taxon>Eukaryota</taxon>
        <taxon>Metazoa</taxon>
        <taxon>Ecdysozoa</taxon>
        <taxon>Nematoda</taxon>
        <taxon>Chromadorea</taxon>
        <taxon>Rhabditida</taxon>
        <taxon>Rhabditina</taxon>
        <taxon>Rhabditomorpha</taxon>
        <taxon>Rhabditoidea</taxon>
        <taxon>Rhabditidae</taxon>
        <taxon>Peloderinae</taxon>
        <taxon>Caenorhabditis</taxon>
    </lineage>
</organism>
<protein>
    <recommendedName>
        <fullName evidence="11">Serine incorporator</fullName>
    </recommendedName>
</protein>
<evidence type="ECO:0000313" key="10">
    <source>
        <dbReference type="Proteomes" id="UP000005237"/>
    </source>
</evidence>
<feature type="transmembrane region" description="Helical" evidence="7">
    <location>
        <begin position="425"/>
        <end position="449"/>
    </location>
</feature>
<evidence type="ECO:0000256" key="2">
    <source>
        <dbReference type="ARBA" id="ARBA00006665"/>
    </source>
</evidence>
<dbReference type="EnsemblMetazoa" id="CJA12377.1">
    <property type="protein sequence ID" value="CJA12377.1"/>
    <property type="gene ID" value="WBGene00131581"/>
</dbReference>
<keyword evidence="5 7" id="KW-0472">Membrane</keyword>
<reference evidence="9" key="2">
    <citation type="submission" date="2022-06" db="UniProtKB">
        <authorList>
            <consortium name="EnsemblMetazoa"/>
        </authorList>
    </citation>
    <scope>IDENTIFICATION</scope>
    <source>
        <strain evidence="9">DF5081</strain>
    </source>
</reference>
<evidence type="ECO:0000256" key="3">
    <source>
        <dbReference type="ARBA" id="ARBA00022692"/>
    </source>
</evidence>
<feature type="region of interest" description="Disordered" evidence="6">
    <location>
        <begin position="349"/>
        <end position="375"/>
    </location>
</feature>
<feature type="transmembrane region" description="Helical" evidence="7">
    <location>
        <begin position="198"/>
        <end position="222"/>
    </location>
</feature>
<reference evidence="10" key="1">
    <citation type="submission" date="2010-08" db="EMBL/GenBank/DDBJ databases">
        <authorList>
            <consortium name="Caenorhabditis japonica Sequencing Consortium"/>
            <person name="Wilson R.K."/>
        </authorList>
    </citation>
    <scope>NUCLEOTIDE SEQUENCE [LARGE SCALE GENOMIC DNA]</scope>
    <source>
        <strain evidence="10">DF5081</strain>
    </source>
</reference>
<feature type="transmembrane region" description="Helical" evidence="7">
    <location>
        <begin position="264"/>
        <end position="283"/>
    </location>
</feature>
<dbReference type="Proteomes" id="UP000005237">
    <property type="component" value="Unassembled WGS sequence"/>
</dbReference>
<keyword evidence="4 7" id="KW-1133">Transmembrane helix</keyword>
<comment type="similarity">
    <text evidence="2">Belongs to the TDE1 family.</text>
</comment>
<name>A0A8R1DVJ3_CAEJA</name>
<evidence type="ECO:0000256" key="1">
    <source>
        <dbReference type="ARBA" id="ARBA00004141"/>
    </source>
</evidence>
<feature type="transmembrane region" description="Helical" evidence="7">
    <location>
        <begin position="42"/>
        <end position="62"/>
    </location>
</feature>